<accession>A0ABW3HG01</accession>
<proteinExistence type="predicted"/>
<name>A0ABW3HG01_9SPHN</name>
<evidence type="ECO:0000313" key="2">
    <source>
        <dbReference type="EMBL" id="MFD0948457.1"/>
    </source>
</evidence>
<protein>
    <submittedName>
        <fullName evidence="2">Uncharacterized protein</fullName>
    </submittedName>
</protein>
<sequence length="188" mass="20603">MPMLSLALLALSVPAAQAADLHQLSRDEAYCVYDQLDEDGRTELAKLVITTDDETIQNVFMTTAEALAECVETWKWTEDSTVAGVFYSAAEAGKAFYAAQVAPRLSTDRLDALFLKLDQADRIALTFDGTDKLSAQERQALAARVRAVLAREGVAAGDLEPAEHYLACFARSLEMLAEWGELLEQGKR</sequence>
<dbReference type="EMBL" id="JBHTJG010000013">
    <property type="protein sequence ID" value="MFD0948457.1"/>
    <property type="molecule type" value="Genomic_DNA"/>
</dbReference>
<evidence type="ECO:0000313" key="3">
    <source>
        <dbReference type="Proteomes" id="UP001596977"/>
    </source>
</evidence>
<reference evidence="3" key="1">
    <citation type="journal article" date="2019" name="Int. J. Syst. Evol. Microbiol.">
        <title>The Global Catalogue of Microorganisms (GCM) 10K type strain sequencing project: providing services to taxonomists for standard genome sequencing and annotation.</title>
        <authorList>
            <consortium name="The Broad Institute Genomics Platform"/>
            <consortium name="The Broad Institute Genome Sequencing Center for Infectious Disease"/>
            <person name="Wu L."/>
            <person name="Ma J."/>
        </authorList>
    </citation>
    <scope>NUCLEOTIDE SEQUENCE [LARGE SCALE GENOMIC DNA]</scope>
    <source>
        <strain evidence="3">CCUG 62982</strain>
    </source>
</reference>
<evidence type="ECO:0000256" key="1">
    <source>
        <dbReference type="SAM" id="SignalP"/>
    </source>
</evidence>
<keyword evidence="3" id="KW-1185">Reference proteome</keyword>
<gene>
    <name evidence="2" type="ORF">ACFQ1E_19115</name>
</gene>
<dbReference type="Proteomes" id="UP001596977">
    <property type="component" value="Unassembled WGS sequence"/>
</dbReference>
<feature type="signal peptide" evidence="1">
    <location>
        <begin position="1"/>
        <end position="18"/>
    </location>
</feature>
<feature type="chain" id="PRO_5046125681" evidence="1">
    <location>
        <begin position="19"/>
        <end position="188"/>
    </location>
</feature>
<keyword evidence="1" id="KW-0732">Signal</keyword>
<organism evidence="2 3">
    <name type="scientific">Sphingomonas canadensis</name>
    <dbReference type="NCBI Taxonomy" id="1219257"/>
    <lineage>
        <taxon>Bacteria</taxon>
        <taxon>Pseudomonadati</taxon>
        <taxon>Pseudomonadota</taxon>
        <taxon>Alphaproteobacteria</taxon>
        <taxon>Sphingomonadales</taxon>
        <taxon>Sphingomonadaceae</taxon>
        <taxon>Sphingomonas</taxon>
    </lineage>
</organism>
<dbReference type="RefSeq" id="WP_264946415.1">
    <property type="nucleotide sequence ID" value="NZ_JAPDRA010000013.1"/>
</dbReference>
<comment type="caution">
    <text evidence="2">The sequence shown here is derived from an EMBL/GenBank/DDBJ whole genome shotgun (WGS) entry which is preliminary data.</text>
</comment>